<protein>
    <submittedName>
        <fullName evidence="1">Uncharacterized protein</fullName>
    </submittedName>
</protein>
<gene>
    <name evidence="1" type="ORF">GA0070604_4045</name>
</gene>
<dbReference type="Proteomes" id="UP000199696">
    <property type="component" value="Unassembled WGS sequence"/>
</dbReference>
<dbReference type="AlphaFoldDB" id="A0A1C6UZZ1"/>
<name>A0A1C6UZZ1_9ACTN</name>
<dbReference type="STRING" id="227316.GA0070604_4045"/>
<sequence length="64" mass="6937">MGEVLRHDTHPTSFGTGMEAPIVLPCLVRYADALELAGTPVRDDRFAIRTNQSVPTLIKTGVNS</sequence>
<accession>A0A1C6UZZ1</accession>
<reference evidence="2" key="1">
    <citation type="submission" date="2016-06" db="EMBL/GenBank/DDBJ databases">
        <authorList>
            <person name="Varghese N."/>
            <person name="Submissions Spin"/>
        </authorList>
    </citation>
    <scope>NUCLEOTIDE SEQUENCE [LARGE SCALE GENOMIC DNA]</scope>
    <source>
        <strain evidence="2">DSM 44814</strain>
    </source>
</reference>
<evidence type="ECO:0000313" key="2">
    <source>
        <dbReference type="Proteomes" id="UP000199696"/>
    </source>
</evidence>
<dbReference type="EMBL" id="FMHY01000002">
    <property type="protein sequence ID" value="SCL59414.1"/>
    <property type="molecule type" value="Genomic_DNA"/>
</dbReference>
<keyword evidence="2" id="KW-1185">Reference proteome</keyword>
<organism evidence="1 2">
    <name type="scientific">Micromonospora eburnea</name>
    <dbReference type="NCBI Taxonomy" id="227316"/>
    <lineage>
        <taxon>Bacteria</taxon>
        <taxon>Bacillati</taxon>
        <taxon>Actinomycetota</taxon>
        <taxon>Actinomycetes</taxon>
        <taxon>Micromonosporales</taxon>
        <taxon>Micromonosporaceae</taxon>
        <taxon>Micromonospora</taxon>
    </lineage>
</organism>
<evidence type="ECO:0000313" key="1">
    <source>
        <dbReference type="EMBL" id="SCL59414.1"/>
    </source>
</evidence>
<proteinExistence type="predicted"/>